<dbReference type="SUPFAM" id="SSF54495">
    <property type="entry name" value="UBC-like"/>
    <property type="match status" value="1"/>
</dbReference>
<evidence type="ECO:0000313" key="16">
    <source>
        <dbReference type="Proteomes" id="UP000298327"/>
    </source>
</evidence>
<reference evidence="15 16" key="1">
    <citation type="submission" date="2019-02" db="EMBL/GenBank/DDBJ databases">
        <title>Genome sequencing of the rare red list fungi Dentipellis fragilis.</title>
        <authorList>
            <person name="Buettner E."/>
            <person name="Kellner H."/>
        </authorList>
    </citation>
    <scope>NUCLEOTIDE SEQUENCE [LARGE SCALE GENOMIC DNA]</scope>
    <source>
        <strain evidence="15 16">DSM 105465</strain>
    </source>
</reference>
<dbReference type="InterPro" id="IPR016135">
    <property type="entry name" value="UBQ-conjugating_enzyme/RWD"/>
</dbReference>
<evidence type="ECO:0000256" key="2">
    <source>
        <dbReference type="ARBA" id="ARBA00022679"/>
    </source>
</evidence>
<evidence type="ECO:0000256" key="6">
    <source>
        <dbReference type="ARBA" id="ARBA00043698"/>
    </source>
</evidence>
<dbReference type="Gene3D" id="3.10.110.10">
    <property type="entry name" value="Ubiquitin Conjugating Enzyme"/>
    <property type="match status" value="1"/>
</dbReference>
<dbReference type="SMART" id="SM00212">
    <property type="entry name" value="UBCc"/>
    <property type="match status" value="1"/>
</dbReference>
<dbReference type="InterPro" id="IPR000608">
    <property type="entry name" value="UBC"/>
</dbReference>
<evidence type="ECO:0000256" key="5">
    <source>
        <dbReference type="ARBA" id="ARBA00022840"/>
    </source>
</evidence>
<dbReference type="CDD" id="cd23794">
    <property type="entry name" value="UBCc_UBE2F_UBE2M"/>
    <property type="match status" value="1"/>
</dbReference>
<dbReference type="FunFam" id="3.10.110.10:FF:000005">
    <property type="entry name" value="NEDD8-conjugating enzyme Ubc12"/>
    <property type="match status" value="1"/>
</dbReference>
<comment type="similarity">
    <text evidence="13">Belongs to the ubiquitin-conjugating enzyme family.</text>
</comment>
<evidence type="ECO:0000256" key="1">
    <source>
        <dbReference type="ARBA" id="ARBA00005032"/>
    </source>
</evidence>
<dbReference type="Proteomes" id="UP000298327">
    <property type="component" value="Unassembled WGS sequence"/>
</dbReference>
<keyword evidence="4 13" id="KW-0833">Ubl conjugation pathway</keyword>
<feature type="domain" description="UBC core" evidence="14">
    <location>
        <begin position="23"/>
        <end position="176"/>
    </location>
</feature>
<dbReference type="PROSITE" id="PS50127">
    <property type="entry name" value="UBC_2"/>
    <property type="match status" value="1"/>
</dbReference>
<evidence type="ECO:0000313" key="15">
    <source>
        <dbReference type="EMBL" id="TFY64497.1"/>
    </source>
</evidence>
<sequence length="187" mass="21410">MIKIWSMKKNEDAAAKRKPKTSAAQIRVQKDLTELDLPPTMKTHFPDPADLLNFTLTITPDEGMYKGGAFTFSFVINTNYPHEPPKVKCTQTHLLHALDRKIYHPNVDLEGNVCLNILREDWKPVLNLNSVMVGLQYLFLEPNADDPLNKEAAEELRKNRDQFVYNVRQSMRGGNIKGVQYNKVTVQ</sequence>
<keyword evidence="3 13" id="KW-0547">Nucleotide-binding</keyword>
<keyword evidence="2" id="KW-0808">Transferase</keyword>
<dbReference type="GO" id="GO:0061654">
    <property type="term" value="F:NEDD8 conjugating enzyme activity"/>
    <property type="evidence" value="ECO:0007669"/>
    <property type="project" value="UniProtKB-EC"/>
</dbReference>
<dbReference type="PANTHER" id="PTHR24067">
    <property type="entry name" value="UBIQUITIN-CONJUGATING ENZYME E2"/>
    <property type="match status" value="1"/>
</dbReference>
<comment type="caution">
    <text evidence="15">The sequence shown here is derived from an EMBL/GenBank/DDBJ whole genome shotgun (WGS) entry which is preliminary data.</text>
</comment>
<dbReference type="EMBL" id="SEOQ01000371">
    <property type="protein sequence ID" value="TFY64497.1"/>
    <property type="molecule type" value="Genomic_DNA"/>
</dbReference>
<evidence type="ECO:0000256" key="8">
    <source>
        <dbReference type="ARBA" id="ARBA00044084"/>
    </source>
</evidence>
<dbReference type="EC" id="2.3.2.34" evidence="7"/>
<dbReference type="OrthoDB" id="10249039at2759"/>
<evidence type="ECO:0000256" key="13">
    <source>
        <dbReference type="RuleBase" id="RU362109"/>
    </source>
</evidence>
<keyword evidence="16" id="KW-1185">Reference proteome</keyword>
<evidence type="ECO:0000256" key="4">
    <source>
        <dbReference type="ARBA" id="ARBA00022786"/>
    </source>
</evidence>
<organism evidence="15 16">
    <name type="scientific">Dentipellis fragilis</name>
    <dbReference type="NCBI Taxonomy" id="205917"/>
    <lineage>
        <taxon>Eukaryota</taxon>
        <taxon>Fungi</taxon>
        <taxon>Dikarya</taxon>
        <taxon>Basidiomycota</taxon>
        <taxon>Agaricomycotina</taxon>
        <taxon>Agaricomycetes</taxon>
        <taxon>Russulales</taxon>
        <taxon>Hericiaceae</taxon>
        <taxon>Dentipellis</taxon>
    </lineage>
</organism>
<dbReference type="InterPro" id="IPR023313">
    <property type="entry name" value="UBQ-conjugating_AS"/>
</dbReference>
<proteinExistence type="inferred from homology"/>
<accession>A0A4Y9YS27</accession>
<evidence type="ECO:0000259" key="14">
    <source>
        <dbReference type="PROSITE" id="PS50127"/>
    </source>
</evidence>
<evidence type="ECO:0000256" key="11">
    <source>
        <dbReference type="ARBA" id="ARBA00044315"/>
    </source>
</evidence>
<evidence type="ECO:0000256" key="3">
    <source>
        <dbReference type="ARBA" id="ARBA00022741"/>
    </source>
</evidence>
<gene>
    <name evidence="15" type="ORF">EVG20_g5925</name>
</gene>
<dbReference type="Pfam" id="PF00179">
    <property type="entry name" value="UQ_con"/>
    <property type="match status" value="1"/>
</dbReference>
<name>A0A4Y9YS27_9AGAM</name>
<comment type="pathway">
    <text evidence="1">Protein modification; protein neddylation.</text>
</comment>
<feature type="active site" description="Glycyl thioester intermediate" evidence="12">
    <location>
        <position position="114"/>
    </location>
</feature>
<dbReference type="AlphaFoldDB" id="A0A4Y9YS27"/>
<comment type="catalytic activity">
    <reaction evidence="6">
        <text>[E1 NEDD8-activating enzyme]-S-[NEDD8 protein]-yl-L-cysteine + [E2 NEDD8-conjugating enzyme]-L-cysteine = [E1 NEDD8-activating enzyme]-L-cysteine + [E2 NEDD8-conjugating enzyme]-S-[NEDD8-protein]-yl-L-cysteine.</text>
        <dbReference type="EC" id="2.3.2.34"/>
    </reaction>
</comment>
<evidence type="ECO:0000256" key="9">
    <source>
        <dbReference type="ARBA" id="ARBA00044092"/>
    </source>
</evidence>
<dbReference type="PROSITE" id="PS00183">
    <property type="entry name" value="UBC_1"/>
    <property type="match status" value="1"/>
</dbReference>
<dbReference type="GO" id="GO:0005524">
    <property type="term" value="F:ATP binding"/>
    <property type="evidence" value="ECO:0007669"/>
    <property type="project" value="UniProtKB-UniRule"/>
</dbReference>
<dbReference type="InterPro" id="IPR050113">
    <property type="entry name" value="Ub_conjugating_enzyme"/>
</dbReference>
<keyword evidence="5 13" id="KW-0067">ATP-binding</keyword>
<evidence type="ECO:0000256" key="12">
    <source>
        <dbReference type="PROSITE-ProRule" id="PRU10133"/>
    </source>
</evidence>
<evidence type="ECO:0000256" key="10">
    <source>
        <dbReference type="ARBA" id="ARBA00044279"/>
    </source>
</evidence>
<evidence type="ECO:0000256" key="7">
    <source>
        <dbReference type="ARBA" id="ARBA00044047"/>
    </source>
</evidence>
<dbReference type="STRING" id="205917.A0A4Y9YS27"/>
<protein>
    <recommendedName>
        <fullName evidence="9">NEDD8-conjugating enzyme UBC12</fullName>
        <ecNumber evidence="7">2.3.2.34</ecNumber>
    </recommendedName>
    <alternativeName>
        <fullName evidence="8">NEDD8-conjugating enzyme Ubc12</fullName>
    </alternativeName>
    <alternativeName>
        <fullName evidence="10">RUB1-conjugating enzyme</fullName>
    </alternativeName>
    <alternativeName>
        <fullName evidence="11">Ubiquitin carrier protein 12</fullName>
    </alternativeName>
</protein>